<dbReference type="InterPro" id="IPR007332">
    <property type="entry name" value="DUF411"/>
</dbReference>
<dbReference type="Proteomes" id="UP000309450">
    <property type="component" value="Unassembled WGS sequence"/>
</dbReference>
<dbReference type="OrthoDB" id="14727at2"/>
<accession>A0A4S3MTD9</accession>
<sequence length="159" mass="16766">MNHPLVSRRHLLVGGAAVILAGAAPALARAAAPAIHVVKDPDCGCCGAWIDILAQEGFGVTTEHLGADALQAFKRENGIPPSMASCHTARIEGYVIEGHVPVADIRRLLEERPDAVGLAVPGMPYGAPGMGPEDERDAYDVHLILRDGRTRVFASYKAA</sequence>
<dbReference type="EMBL" id="SSND01000001">
    <property type="protein sequence ID" value="THD84761.1"/>
    <property type="molecule type" value="Genomic_DNA"/>
</dbReference>
<proteinExistence type="predicted"/>
<dbReference type="Pfam" id="PF04214">
    <property type="entry name" value="DUF411"/>
    <property type="match status" value="1"/>
</dbReference>
<feature type="signal peptide" evidence="1">
    <location>
        <begin position="1"/>
        <end position="30"/>
    </location>
</feature>
<organism evidence="2 3">
    <name type="scientific">Aliigemmobacter aestuarii</name>
    <dbReference type="NCBI Taxonomy" id="1445661"/>
    <lineage>
        <taxon>Bacteria</taxon>
        <taxon>Pseudomonadati</taxon>
        <taxon>Pseudomonadota</taxon>
        <taxon>Alphaproteobacteria</taxon>
        <taxon>Rhodobacterales</taxon>
        <taxon>Paracoccaceae</taxon>
        <taxon>Aliigemmobacter</taxon>
    </lineage>
</organism>
<evidence type="ECO:0000313" key="3">
    <source>
        <dbReference type="Proteomes" id="UP000309450"/>
    </source>
</evidence>
<evidence type="ECO:0000256" key="1">
    <source>
        <dbReference type="SAM" id="SignalP"/>
    </source>
</evidence>
<reference evidence="2 3" key="1">
    <citation type="submission" date="2019-04" db="EMBL/GenBank/DDBJ databases">
        <title>Draft genome sequence of Gemmobacter aestuarii sp. nov.</title>
        <authorList>
            <person name="Hameed A."/>
            <person name="Lin S.-Y."/>
            <person name="Shahina M."/>
            <person name="Lai W.-A."/>
            <person name="Young C.-C."/>
        </authorList>
    </citation>
    <scope>NUCLEOTIDE SEQUENCE [LARGE SCALE GENOMIC DNA]</scope>
    <source>
        <strain evidence="2 3">CC-PW-75</strain>
    </source>
</reference>
<evidence type="ECO:0000313" key="2">
    <source>
        <dbReference type="EMBL" id="THD84761.1"/>
    </source>
</evidence>
<dbReference type="InterPro" id="IPR006311">
    <property type="entry name" value="TAT_signal"/>
</dbReference>
<keyword evidence="3" id="KW-1185">Reference proteome</keyword>
<name>A0A4S3MTD9_9RHOB</name>
<dbReference type="AlphaFoldDB" id="A0A4S3MTD9"/>
<dbReference type="PROSITE" id="PS51318">
    <property type="entry name" value="TAT"/>
    <property type="match status" value="1"/>
</dbReference>
<keyword evidence="1" id="KW-0732">Signal</keyword>
<gene>
    <name evidence="2" type="ORF">E7811_03260</name>
</gene>
<comment type="caution">
    <text evidence="2">The sequence shown here is derived from an EMBL/GenBank/DDBJ whole genome shotgun (WGS) entry which is preliminary data.</text>
</comment>
<protein>
    <submittedName>
        <fullName evidence="2">DUF411 domain-containing protein</fullName>
    </submittedName>
</protein>
<feature type="chain" id="PRO_5020346573" evidence="1">
    <location>
        <begin position="31"/>
        <end position="159"/>
    </location>
</feature>
<dbReference type="RefSeq" id="WP_136393141.1">
    <property type="nucleotide sequence ID" value="NZ_SSND01000001.1"/>
</dbReference>